<dbReference type="RefSeq" id="WP_208878625.1">
    <property type="nucleotide sequence ID" value="NZ_CP031320.1"/>
</dbReference>
<organism evidence="2 3">
    <name type="scientific">Streptomyces armeniacus</name>
    <dbReference type="NCBI Taxonomy" id="83291"/>
    <lineage>
        <taxon>Bacteria</taxon>
        <taxon>Bacillati</taxon>
        <taxon>Actinomycetota</taxon>
        <taxon>Actinomycetes</taxon>
        <taxon>Kitasatosporales</taxon>
        <taxon>Streptomycetaceae</taxon>
        <taxon>Streptomyces</taxon>
    </lineage>
</organism>
<protein>
    <submittedName>
        <fullName evidence="2">Uncharacterized protein</fullName>
    </submittedName>
</protein>
<accession>A0A345XPT4</accession>
<evidence type="ECO:0000313" key="2">
    <source>
        <dbReference type="EMBL" id="AXK33650.1"/>
    </source>
</evidence>
<keyword evidence="1" id="KW-1133">Transmembrane helix</keyword>
<feature type="transmembrane region" description="Helical" evidence="1">
    <location>
        <begin position="35"/>
        <end position="58"/>
    </location>
</feature>
<sequence length="69" mass="7146">MNRPSRNLTEGSVTLLVGLALRLFTEGVETPVFTLTKVGAVLMVVGGVLLLTGLVQAVRASGPVVGRRG</sequence>
<keyword evidence="3" id="KW-1185">Reference proteome</keyword>
<name>A0A345XPT4_9ACTN</name>
<dbReference type="AlphaFoldDB" id="A0A345XPT4"/>
<gene>
    <name evidence="2" type="ORF">DVA86_14300</name>
</gene>
<dbReference type="InterPro" id="IPR043762">
    <property type="entry name" value="DUF5708"/>
</dbReference>
<proteinExistence type="predicted"/>
<dbReference type="Proteomes" id="UP000254425">
    <property type="component" value="Chromosome"/>
</dbReference>
<keyword evidence="1" id="KW-0472">Membrane</keyword>
<reference evidence="2 3" key="1">
    <citation type="submission" date="2018-07" db="EMBL/GenBank/DDBJ databases">
        <title>Draft genome of the type strain Streptomyces armeniacus ATCC 15676.</title>
        <authorList>
            <person name="Labana P."/>
            <person name="Gosse J.T."/>
            <person name="Boddy C.N."/>
        </authorList>
    </citation>
    <scope>NUCLEOTIDE SEQUENCE [LARGE SCALE GENOMIC DNA]</scope>
    <source>
        <strain evidence="2 3">ATCC 15676</strain>
    </source>
</reference>
<dbReference type="KEGG" id="sarm:DVA86_14300"/>
<evidence type="ECO:0000313" key="3">
    <source>
        <dbReference type="Proteomes" id="UP000254425"/>
    </source>
</evidence>
<dbReference type="EMBL" id="CP031320">
    <property type="protein sequence ID" value="AXK33650.1"/>
    <property type="molecule type" value="Genomic_DNA"/>
</dbReference>
<dbReference type="Pfam" id="PF18969">
    <property type="entry name" value="DUF5708"/>
    <property type="match status" value="1"/>
</dbReference>
<keyword evidence="1" id="KW-0812">Transmembrane</keyword>
<evidence type="ECO:0000256" key="1">
    <source>
        <dbReference type="SAM" id="Phobius"/>
    </source>
</evidence>